<comment type="caution">
    <text evidence="1">The sequence shown here is derived from an EMBL/GenBank/DDBJ whole genome shotgun (WGS) entry which is preliminary data.</text>
</comment>
<keyword evidence="2" id="KW-1185">Reference proteome</keyword>
<gene>
    <name evidence="1" type="ORF">J2Z37_000620</name>
</gene>
<evidence type="ECO:0000313" key="1">
    <source>
        <dbReference type="EMBL" id="MBP1930633.1"/>
    </source>
</evidence>
<evidence type="ECO:0000313" key="2">
    <source>
        <dbReference type="Proteomes" id="UP001519343"/>
    </source>
</evidence>
<reference evidence="1 2" key="1">
    <citation type="submission" date="2021-03" db="EMBL/GenBank/DDBJ databases">
        <title>Genomic Encyclopedia of Type Strains, Phase IV (KMG-IV): sequencing the most valuable type-strain genomes for metagenomic binning, comparative biology and taxonomic classification.</title>
        <authorList>
            <person name="Goeker M."/>
        </authorList>
    </citation>
    <scope>NUCLEOTIDE SEQUENCE [LARGE SCALE GENOMIC DNA]</scope>
    <source>
        <strain evidence="1 2">DSM 24738</strain>
    </source>
</reference>
<dbReference type="Proteomes" id="UP001519343">
    <property type="component" value="Unassembled WGS sequence"/>
</dbReference>
<organism evidence="1 2">
    <name type="scientific">Ammoniphilus resinae</name>
    <dbReference type="NCBI Taxonomy" id="861532"/>
    <lineage>
        <taxon>Bacteria</taxon>
        <taxon>Bacillati</taxon>
        <taxon>Bacillota</taxon>
        <taxon>Bacilli</taxon>
        <taxon>Bacillales</taxon>
        <taxon>Paenibacillaceae</taxon>
        <taxon>Aneurinibacillus group</taxon>
        <taxon>Ammoniphilus</taxon>
    </lineage>
</organism>
<dbReference type="EMBL" id="JAGGKT010000001">
    <property type="protein sequence ID" value="MBP1930633.1"/>
    <property type="molecule type" value="Genomic_DNA"/>
</dbReference>
<name>A0ABS4GK46_9BACL</name>
<proteinExistence type="predicted"/>
<accession>A0ABS4GK46</accession>
<protein>
    <submittedName>
        <fullName evidence="1">Uncharacterized protein</fullName>
    </submittedName>
</protein>
<sequence length="92" mass="10525">MTLIDALSNWTQLKLVVNSRPNDEAAIISLDHVADILKEEFEIVPTSLEKVEALYLVTFNEKGVEKTQTFPAQVAETLLQFINENPDRYEFK</sequence>
<dbReference type="RefSeq" id="WP_209808711.1">
    <property type="nucleotide sequence ID" value="NZ_JAGGKT010000001.1"/>
</dbReference>